<evidence type="ECO:0000256" key="2">
    <source>
        <dbReference type="ARBA" id="ARBA00022803"/>
    </source>
</evidence>
<evidence type="ECO:0000256" key="4">
    <source>
        <dbReference type="SAM" id="SignalP"/>
    </source>
</evidence>
<feature type="repeat" description="TPR" evidence="3">
    <location>
        <begin position="74"/>
        <end position="107"/>
    </location>
</feature>
<dbReference type="RefSeq" id="WP_379665338.1">
    <property type="nucleotide sequence ID" value="NZ_JBHULH010000001.1"/>
</dbReference>
<evidence type="ECO:0000313" key="5">
    <source>
        <dbReference type="EMBL" id="MFD2566633.1"/>
    </source>
</evidence>
<name>A0ABW5LP82_9FLAO</name>
<dbReference type="InterPro" id="IPR019734">
    <property type="entry name" value="TPR_rpt"/>
</dbReference>
<dbReference type="PROSITE" id="PS50005">
    <property type="entry name" value="TPR"/>
    <property type="match status" value="1"/>
</dbReference>
<keyword evidence="6" id="KW-1185">Reference proteome</keyword>
<feature type="signal peptide" evidence="4">
    <location>
        <begin position="1"/>
        <end position="22"/>
    </location>
</feature>
<dbReference type="Gene3D" id="1.25.40.10">
    <property type="entry name" value="Tetratricopeptide repeat domain"/>
    <property type="match status" value="2"/>
</dbReference>
<dbReference type="SMART" id="SM00028">
    <property type="entry name" value="TPR"/>
    <property type="match status" value="3"/>
</dbReference>
<reference evidence="6" key="1">
    <citation type="journal article" date="2019" name="Int. J. Syst. Evol. Microbiol.">
        <title>The Global Catalogue of Microorganisms (GCM) 10K type strain sequencing project: providing services to taxonomists for standard genome sequencing and annotation.</title>
        <authorList>
            <consortium name="The Broad Institute Genomics Platform"/>
            <consortium name="The Broad Institute Genome Sequencing Center for Infectious Disease"/>
            <person name="Wu L."/>
            <person name="Ma J."/>
        </authorList>
    </citation>
    <scope>NUCLEOTIDE SEQUENCE [LARGE SCALE GENOMIC DNA]</scope>
    <source>
        <strain evidence="6">KCTC 52127</strain>
    </source>
</reference>
<dbReference type="PANTHER" id="PTHR44943:SF8">
    <property type="entry name" value="TPR REPEAT-CONTAINING PROTEIN MJ0263"/>
    <property type="match status" value="1"/>
</dbReference>
<evidence type="ECO:0000313" key="6">
    <source>
        <dbReference type="Proteomes" id="UP001597508"/>
    </source>
</evidence>
<dbReference type="PANTHER" id="PTHR44943">
    <property type="entry name" value="CELLULOSE SYNTHASE OPERON PROTEIN C"/>
    <property type="match status" value="1"/>
</dbReference>
<accession>A0ABW5LP82</accession>
<keyword evidence="1" id="KW-0677">Repeat</keyword>
<dbReference type="InterPro" id="IPR051685">
    <property type="entry name" value="Ycf3/AcsC/BcsC/TPR_MFPF"/>
</dbReference>
<organism evidence="5 6">
    <name type="scientific">Pseudotenacibaculum haliotis</name>
    <dbReference type="NCBI Taxonomy" id="1862138"/>
    <lineage>
        <taxon>Bacteria</taxon>
        <taxon>Pseudomonadati</taxon>
        <taxon>Bacteroidota</taxon>
        <taxon>Flavobacteriia</taxon>
        <taxon>Flavobacteriales</taxon>
        <taxon>Flavobacteriaceae</taxon>
        <taxon>Pseudotenacibaculum</taxon>
    </lineage>
</organism>
<keyword evidence="2 3" id="KW-0802">TPR repeat</keyword>
<feature type="chain" id="PRO_5046244254" evidence="4">
    <location>
        <begin position="23"/>
        <end position="315"/>
    </location>
</feature>
<protein>
    <submittedName>
        <fullName evidence="5">Tetratricopeptide repeat protein</fullName>
    </submittedName>
</protein>
<dbReference type="SUPFAM" id="SSF81901">
    <property type="entry name" value="HCP-like"/>
    <property type="match status" value="1"/>
</dbReference>
<evidence type="ECO:0000256" key="3">
    <source>
        <dbReference type="PROSITE-ProRule" id="PRU00339"/>
    </source>
</evidence>
<dbReference type="Proteomes" id="UP001597508">
    <property type="component" value="Unassembled WGS sequence"/>
</dbReference>
<dbReference type="InterPro" id="IPR011990">
    <property type="entry name" value="TPR-like_helical_dom_sf"/>
</dbReference>
<proteinExistence type="predicted"/>
<sequence length="315" mass="36515">MIKRIALVVLLGLLYNPFCSFGQDSIAAPEDLEEEKQLKFQQFFFKALSEKSIKNYQKAIENLETCNEILPKDVSVYFEFSKNYFLLNKYEEAKEYIKRALLQDPKNEWMLTHLVTIHKKERNFKEAIDVQLEIIKVNSKKKGELVRLYYLNRDYDKALALMNDLEKGEGLSRNLKRMKASLELRKGVVVNGEKKEDLQSLIANFENNSTSFSALKRLLDASQTKDQKLFHKYSQQAVELFPAQPYAYLVRGKSLQMQGKHQQAITMLESGIDFVIDNARLEANFYETMAKAYDGLGNATKAQEYRDKAKKLKNS</sequence>
<dbReference type="EMBL" id="JBHULH010000001">
    <property type="protein sequence ID" value="MFD2566633.1"/>
    <property type="molecule type" value="Genomic_DNA"/>
</dbReference>
<evidence type="ECO:0000256" key="1">
    <source>
        <dbReference type="ARBA" id="ARBA00022737"/>
    </source>
</evidence>
<comment type="caution">
    <text evidence="5">The sequence shown here is derived from an EMBL/GenBank/DDBJ whole genome shotgun (WGS) entry which is preliminary data.</text>
</comment>
<keyword evidence="4" id="KW-0732">Signal</keyword>
<gene>
    <name evidence="5" type="ORF">ACFSRZ_04570</name>
</gene>
<dbReference type="Pfam" id="PF14559">
    <property type="entry name" value="TPR_19"/>
    <property type="match status" value="1"/>
</dbReference>